<accession>A0A0M0JI14</accession>
<protein>
    <submittedName>
        <fullName evidence="2">Uncharacterized protein</fullName>
    </submittedName>
</protein>
<organism evidence="2 3">
    <name type="scientific">Chrysochromulina tobinii</name>
    <dbReference type="NCBI Taxonomy" id="1460289"/>
    <lineage>
        <taxon>Eukaryota</taxon>
        <taxon>Haptista</taxon>
        <taxon>Haptophyta</taxon>
        <taxon>Prymnesiophyceae</taxon>
        <taxon>Prymnesiales</taxon>
        <taxon>Chrysochromulinaceae</taxon>
        <taxon>Chrysochromulina</taxon>
    </lineage>
</organism>
<reference evidence="3" key="1">
    <citation type="journal article" date="2015" name="PLoS Genet.">
        <title>Genome Sequence and Transcriptome Analyses of Chrysochromulina tobin: Metabolic Tools for Enhanced Algal Fitness in the Prominent Order Prymnesiales (Haptophyceae).</title>
        <authorList>
            <person name="Hovde B.T."/>
            <person name="Deodato C.R."/>
            <person name="Hunsperger H.M."/>
            <person name="Ryken S.A."/>
            <person name="Yost W."/>
            <person name="Jha R.K."/>
            <person name="Patterson J."/>
            <person name="Monnat R.J. Jr."/>
            <person name="Barlow S.B."/>
            <person name="Starkenburg S.R."/>
            <person name="Cattolico R.A."/>
        </authorList>
    </citation>
    <scope>NUCLEOTIDE SEQUENCE</scope>
    <source>
        <strain evidence="3">CCMP291</strain>
    </source>
</reference>
<evidence type="ECO:0000256" key="1">
    <source>
        <dbReference type="SAM" id="Phobius"/>
    </source>
</evidence>
<comment type="caution">
    <text evidence="2">The sequence shown here is derived from an EMBL/GenBank/DDBJ whole genome shotgun (WGS) entry which is preliminary data.</text>
</comment>
<keyword evidence="3" id="KW-1185">Reference proteome</keyword>
<feature type="transmembrane region" description="Helical" evidence="1">
    <location>
        <begin position="15"/>
        <end position="33"/>
    </location>
</feature>
<name>A0A0M0JI14_9EUKA</name>
<keyword evidence="1" id="KW-0472">Membrane</keyword>
<gene>
    <name evidence="2" type="ORF">Ctob_003550</name>
</gene>
<keyword evidence="1" id="KW-0812">Transmembrane</keyword>
<sequence>MPYEGGAAGVGAEPYRIAVVVAGGVIAGVVVLFDSRIAQASCASSDAPSAEAGEYVGGGAGAEYVYGGGAKLVVVVVVAGGGGLWARGGGFAKGTCAGGGAAGE</sequence>
<dbReference type="Proteomes" id="UP000037460">
    <property type="component" value="Unassembled WGS sequence"/>
</dbReference>
<dbReference type="AlphaFoldDB" id="A0A0M0JI14"/>
<evidence type="ECO:0000313" key="2">
    <source>
        <dbReference type="EMBL" id="KOO26251.1"/>
    </source>
</evidence>
<keyword evidence="1" id="KW-1133">Transmembrane helix</keyword>
<dbReference type="EMBL" id="JWZX01002876">
    <property type="protein sequence ID" value="KOO26251.1"/>
    <property type="molecule type" value="Genomic_DNA"/>
</dbReference>
<evidence type="ECO:0000313" key="3">
    <source>
        <dbReference type="Proteomes" id="UP000037460"/>
    </source>
</evidence>
<proteinExistence type="predicted"/>